<comment type="caution">
    <text evidence="1">The sequence shown here is derived from an EMBL/GenBank/DDBJ whole genome shotgun (WGS) entry which is preliminary data.</text>
</comment>
<organism evidence="1 2">
    <name type="scientific">Nocardia beijingensis</name>
    <dbReference type="NCBI Taxonomy" id="95162"/>
    <lineage>
        <taxon>Bacteria</taxon>
        <taxon>Bacillati</taxon>
        <taxon>Actinomycetota</taxon>
        <taxon>Actinomycetes</taxon>
        <taxon>Mycobacteriales</taxon>
        <taxon>Nocardiaceae</taxon>
        <taxon>Nocardia</taxon>
    </lineage>
</organism>
<dbReference type="EMBL" id="JBIRXV010000003">
    <property type="protein sequence ID" value="MFI2322208.1"/>
    <property type="molecule type" value="Genomic_DNA"/>
</dbReference>
<reference evidence="1 2" key="1">
    <citation type="submission" date="2024-10" db="EMBL/GenBank/DDBJ databases">
        <title>The Natural Products Discovery Center: Release of the First 8490 Sequenced Strains for Exploring Actinobacteria Biosynthetic Diversity.</title>
        <authorList>
            <person name="Kalkreuter E."/>
            <person name="Kautsar S.A."/>
            <person name="Yang D."/>
            <person name="Bader C.D."/>
            <person name="Teijaro C.N."/>
            <person name="Fluegel L."/>
            <person name="Davis C.M."/>
            <person name="Simpson J.R."/>
            <person name="Lauterbach L."/>
            <person name="Steele A.D."/>
            <person name="Gui C."/>
            <person name="Meng S."/>
            <person name="Li G."/>
            <person name="Viehrig K."/>
            <person name="Ye F."/>
            <person name="Su P."/>
            <person name="Kiefer A.F."/>
            <person name="Nichols A."/>
            <person name="Cepeda A.J."/>
            <person name="Yan W."/>
            <person name="Fan B."/>
            <person name="Jiang Y."/>
            <person name="Adhikari A."/>
            <person name="Zheng C.-J."/>
            <person name="Schuster L."/>
            <person name="Cowan T.M."/>
            <person name="Smanski M.J."/>
            <person name="Chevrette M.G."/>
            <person name="De Carvalho L.P.S."/>
            <person name="Shen B."/>
        </authorList>
    </citation>
    <scope>NUCLEOTIDE SEQUENCE [LARGE SCALE GENOMIC DNA]</scope>
    <source>
        <strain evidence="1 2">NPDC019626</strain>
    </source>
</reference>
<sequence length="489" mass="53219">MPIVRDAAEFVTGTQEQAVASWMSYLNQLRIDNLLSALSRQDEHLRDALTSVDEAVKKIDLEVVAANRGGQRGMHGFIAEIAEVGIGNARNQILGHEAVYQWVNDNGPVDLMRGSVQIQQKFVAAGGRFSLGAIAEHLQKYPEYVRNGGKYQIPRDHFEVIQRLHALSPEEASKLLSRSGDGPSLRDWQRVQAFFQTRSVGFESLEPSTLQYDEVQRDVYTSTMAAEKGSLHATDQSLRDDAYQHSRPTLREGGTAALTAAATAGATAFVLAVVAKRREGKRLNEFSERDWIDLAGETGSGFGKGGVRGLSIYALTNFTATSAAVASSIVTTSFSIAEQANKLRRNQIDELQFIENSELIALQAGVRALASCVGQATIPIPVLGAVIGTTVGTVMYKAAASSLTKQEAALIERYLDEQRTLDEQLAAEYQAILEKLDQSMSDYLGLLERAFSPDVQVALAGSVELAVELGMAPDEILDSDEKVDAYFLD</sequence>
<keyword evidence="2" id="KW-1185">Reference proteome</keyword>
<name>A0ABW7WKI7_9NOCA</name>
<protein>
    <submittedName>
        <fullName evidence="1">Uncharacterized protein</fullName>
    </submittedName>
</protein>
<accession>A0ABW7WKI7</accession>
<evidence type="ECO:0000313" key="1">
    <source>
        <dbReference type="EMBL" id="MFI2322208.1"/>
    </source>
</evidence>
<dbReference type="Proteomes" id="UP001611450">
    <property type="component" value="Unassembled WGS sequence"/>
</dbReference>
<evidence type="ECO:0000313" key="2">
    <source>
        <dbReference type="Proteomes" id="UP001611450"/>
    </source>
</evidence>
<dbReference type="RefSeq" id="WP_396953530.1">
    <property type="nucleotide sequence ID" value="NZ_JBIRXV010000003.1"/>
</dbReference>
<gene>
    <name evidence="1" type="ORF">ACH47G_17115</name>
</gene>
<proteinExistence type="predicted"/>